<gene>
    <name evidence="2" type="ORF">JSE7799_01768</name>
</gene>
<protein>
    <submittedName>
        <fullName evidence="2">Protein required for attachment to host cells</fullName>
    </submittedName>
</protein>
<evidence type="ECO:0000313" key="2">
    <source>
        <dbReference type="EMBL" id="CUH39049.1"/>
    </source>
</evidence>
<dbReference type="OrthoDB" id="9812459at2"/>
<evidence type="ECO:0000313" key="3">
    <source>
        <dbReference type="Proteomes" id="UP000049455"/>
    </source>
</evidence>
<name>A0A0M7BA38_9RHOB</name>
<proteinExistence type="predicted"/>
<dbReference type="RefSeq" id="WP_055663293.1">
    <property type="nucleotide sequence ID" value="NZ_CYPR01000109.1"/>
</dbReference>
<dbReference type="InterPro" id="IPR041374">
    <property type="entry name" value="BaeRF_family12"/>
</dbReference>
<keyword evidence="3" id="KW-1185">Reference proteome</keyword>
<feature type="compositionally biased region" description="Polar residues" evidence="1">
    <location>
        <begin position="49"/>
        <end position="59"/>
    </location>
</feature>
<organism evidence="2 3">
    <name type="scientific">Jannaschia seosinensis</name>
    <dbReference type="NCBI Taxonomy" id="313367"/>
    <lineage>
        <taxon>Bacteria</taxon>
        <taxon>Pseudomonadati</taxon>
        <taxon>Pseudomonadota</taxon>
        <taxon>Alphaproteobacteria</taxon>
        <taxon>Rhodobacterales</taxon>
        <taxon>Roseobacteraceae</taxon>
        <taxon>Jannaschia</taxon>
    </lineage>
</organism>
<reference evidence="2 3" key="1">
    <citation type="submission" date="2015-09" db="EMBL/GenBank/DDBJ databases">
        <authorList>
            <person name="Jackson K.R."/>
            <person name="Lunt B.L."/>
            <person name="Fisher J.N.B."/>
            <person name="Gardner A.V."/>
            <person name="Bailey M.E."/>
            <person name="Deus L.M."/>
            <person name="Earl A.S."/>
            <person name="Gibby P.D."/>
            <person name="Hartmann K.A."/>
            <person name="Liu J.E."/>
            <person name="Manci A.M."/>
            <person name="Nielsen D.A."/>
            <person name="Solomon M.B."/>
            <person name="Breakwell D.P."/>
            <person name="Burnett S.H."/>
            <person name="Grose J.H."/>
        </authorList>
    </citation>
    <scope>NUCLEOTIDE SEQUENCE [LARGE SCALE GENOMIC DNA]</scope>
    <source>
        <strain evidence="2 3">CECT 7799</strain>
    </source>
</reference>
<feature type="region of interest" description="Disordered" evidence="1">
    <location>
        <begin position="25"/>
        <end position="71"/>
    </location>
</feature>
<dbReference type="Pfam" id="PF18856">
    <property type="entry name" value="baeRF_family12"/>
    <property type="match status" value="1"/>
</dbReference>
<dbReference type="EMBL" id="CYPR01000109">
    <property type="protein sequence ID" value="CUH39049.1"/>
    <property type="molecule type" value="Genomic_DNA"/>
</dbReference>
<dbReference type="AlphaFoldDB" id="A0A0M7BA38"/>
<dbReference type="STRING" id="313367.JSE7799_01768"/>
<accession>A0A0M7BA38</accession>
<feature type="compositionally biased region" description="Basic and acidic residues" evidence="1">
    <location>
        <begin position="34"/>
        <end position="48"/>
    </location>
</feature>
<evidence type="ECO:0000256" key="1">
    <source>
        <dbReference type="SAM" id="MobiDB-lite"/>
    </source>
</evidence>
<sequence>MVKLKNKTLVVVTDSEKALFLVNRTDGDDPNLEVIRKDEEANPPDREQSANVPGTTQESAAPGVRSYQETDFHELQKERFAKDLSDKLYKMAHSGDFDSLVIVAPPSVLGTLRDEMHQEVSDKVIGEIDKTLTGHPVPDIEKIVVETLAEMDDHRVA</sequence>
<dbReference type="Proteomes" id="UP000049455">
    <property type="component" value="Unassembled WGS sequence"/>
</dbReference>